<dbReference type="EMBL" id="VSRR010001730">
    <property type="protein sequence ID" value="MPC27343.1"/>
    <property type="molecule type" value="Genomic_DNA"/>
</dbReference>
<dbReference type="AlphaFoldDB" id="A0A5B7E289"/>
<accession>A0A5B7E289</accession>
<sequence>MKPAKKRALNSRRRHTTDIYTHYPSPNALQQLITATKTLTFTKKRRADGNKHNKQSISPHRAGCHRSPLSPCLAWSWSEDLDLNRVTTGDSETRHQLS</sequence>
<protein>
    <submittedName>
        <fullName evidence="2">Uncharacterized protein</fullName>
    </submittedName>
</protein>
<name>A0A5B7E289_PORTR</name>
<feature type="region of interest" description="Disordered" evidence="1">
    <location>
        <begin position="1"/>
        <end position="22"/>
    </location>
</feature>
<evidence type="ECO:0000256" key="1">
    <source>
        <dbReference type="SAM" id="MobiDB-lite"/>
    </source>
</evidence>
<keyword evidence="3" id="KW-1185">Reference proteome</keyword>
<reference evidence="2 3" key="1">
    <citation type="submission" date="2019-05" db="EMBL/GenBank/DDBJ databases">
        <title>Another draft genome of Portunus trituberculatus and its Hox gene families provides insights of decapod evolution.</title>
        <authorList>
            <person name="Jeong J.-H."/>
            <person name="Song I."/>
            <person name="Kim S."/>
            <person name="Choi T."/>
            <person name="Kim D."/>
            <person name="Ryu S."/>
            <person name="Kim W."/>
        </authorList>
    </citation>
    <scope>NUCLEOTIDE SEQUENCE [LARGE SCALE GENOMIC DNA]</scope>
    <source>
        <tissue evidence="2">Muscle</tissue>
    </source>
</reference>
<gene>
    <name evidence="2" type="ORF">E2C01_020513</name>
</gene>
<evidence type="ECO:0000313" key="2">
    <source>
        <dbReference type="EMBL" id="MPC27343.1"/>
    </source>
</evidence>
<evidence type="ECO:0000313" key="3">
    <source>
        <dbReference type="Proteomes" id="UP000324222"/>
    </source>
</evidence>
<feature type="region of interest" description="Disordered" evidence="1">
    <location>
        <begin position="45"/>
        <end position="67"/>
    </location>
</feature>
<comment type="caution">
    <text evidence="2">The sequence shown here is derived from an EMBL/GenBank/DDBJ whole genome shotgun (WGS) entry which is preliminary data.</text>
</comment>
<proteinExistence type="predicted"/>
<organism evidence="2 3">
    <name type="scientific">Portunus trituberculatus</name>
    <name type="common">Swimming crab</name>
    <name type="synonym">Neptunus trituberculatus</name>
    <dbReference type="NCBI Taxonomy" id="210409"/>
    <lineage>
        <taxon>Eukaryota</taxon>
        <taxon>Metazoa</taxon>
        <taxon>Ecdysozoa</taxon>
        <taxon>Arthropoda</taxon>
        <taxon>Crustacea</taxon>
        <taxon>Multicrustacea</taxon>
        <taxon>Malacostraca</taxon>
        <taxon>Eumalacostraca</taxon>
        <taxon>Eucarida</taxon>
        <taxon>Decapoda</taxon>
        <taxon>Pleocyemata</taxon>
        <taxon>Brachyura</taxon>
        <taxon>Eubrachyura</taxon>
        <taxon>Portunoidea</taxon>
        <taxon>Portunidae</taxon>
        <taxon>Portuninae</taxon>
        <taxon>Portunus</taxon>
    </lineage>
</organism>
<dbReference type="Proteomes" id="UP000324222">
    <property type="component" value="Unassembled WGS sequence"/>
</dbReference>
<feature type="compositionally biased region" description="Basic residues" evidence="1">
    <location>
        <begin position="1"/>
        <end position="15"/>
    </location>
</feature>